<sequence length="324" mass="33979">MKKRFIAAAVCLAVLLSLGAGLVSVLGRADGRIRVAGNTGTVAIIAINGTIVSGRAGAGLFSTGTGSEEVMEQLRRASRDPAIKAVVLRLNSPGGTAAGAQEIAAEVDRLRKSGRKVVASMGDTAASGAYWIASRADKIVANPGTLTGSIGVIMQTQDLQGLYGKLGINTRTFKSGPYKDMGSPNRPVTPAEQDIFQSMVDDIYDQFLHAVSEGRKMDLDRVRELADGRVYTGRQAQKLGLVDELGNLRDAVRLAGRLAGLGPEPAITELGPRGIWPPGFLAGTFSPFRGSGNSDLPTAIWLICPPCLPPVTDGDELVFPPSRG</sequence>
<dbReference type="Gene3D" id="6.20.330.10">
    <property type="match status" value="1"/>
</dbReference>
<dbReference type="RefSeq" id="WP_027355910.1">
    <property type="nucleotide sequence ID" value="NZ_FQUW01000014.1"/>
</dbReference>
<dbReference type="AlphaFoldDB" id="A0A1M4YLZ1"/>
<evidence type="ECO:0000256" key="1">
    <source>
        <dbReference type="ARBA" id="ARBA00008683"/>
    </source>
</evidence>
<protein>
    <submittedName>
        <fullName evidence="6">Protease-4</fullName>
    </submittedName>
</protein>
<dbReference type="InterPro" id="IPR004635">
    <property type="entry name" value="Pept_S49_SppA"/>
</dbReference>
<comment type="similarity">
    <text evidence="1">Belongs to the peptidase S49 family.</text>
</comment>
<keyword evidence="3" id="KW-0378">Hydrolase</keyword>
<dbReference type="Gene3D" id="3.90.226.10">
    <property type="entry name" value="2-enoyl-CoA Hydratase, Chain A, domain 1"/>
    <property type="match status" value="1"/>
</dbReference>
<dbReference type="EMBL" id="FQUW01000014">
    <property type="protein sequence ID" value="SHF06814.1"/>
    <property type="molecule type" value="Genomic_DNA"/>
</dbReference>
<dbReference type="GO" id="GO:0008236">
    <property type="term" value="F:serine-type peptidase activity"/>
    <property type="evidence" value="ECO:0007669"/>
    <property type="project" value="UniProtKB-KW"/>
</dbReference>
<dbReference type="OrthoDB" id="9764363at2"/>
<dbReference type="InterPro" id="IPR002142">
    <property type="entry name" value="Peptidase_S49"/>
</dbReference>
<proteinExistence type="inferred from homology"/>
<reference evidence="7" key="1">
    <citation type="submission" date="2016-11" db="EMBL/GenBank/DDBJ databases">
        <authorList>
            <person name="Varghese N."/>
            <person name="Submissions S."/>
        </authorList>
    </citation>
    <scope>NUCLEOTIDE SEQUENCE [LARGE SCALE GENOMIC DNA]</scope>
    <source>
        <strain evidence="7">DSM 11792</strain>
    </source>
</reference>
<gene>
    <name evidence="6" type="ORF">SAMN02745218_01379</name>
</gene>
<dbReference type="InterPro" id="IPR029045">
    <property type="entry name" value="ClpP/crotonase-like_dom_sf"/>
</dbReference>
<dbReference type="PANTHER" id="PTHR33209">
    <property type="entry name" value="PROTEASE 4"/>
    <property type="match status" value="1"/>
</dbReference>
<dbReference type="SUPFAM" id="SSF52096">
    <property type="entry name" value="ClpP/crotonase"/>
    <property type="match status" value="1"/>
</dbReference>
<dbReference type="Proteomes" id="UP000184196">
    <property type="component" value="Unassembled WGS sequence"/>
</dbReference>
<accession>A0A1M4YLZ1</accession>
<dbReference type="PANTHER" id="PTHR33209:SF1">
    <property type="entry name" value="PEPTIDASE S49 DOMAIN-CONTAINING PROTEIN"/>
    <property type="match status" value="1"/>
</dbReference>
<dbReference type="Pfam" id="PF01343">
    <property type="entry name" value="Peptidase_S49"/>
    <property type="match status" value="1"/>
</dbReference>
<keyword evidence="2 6" id="KW-0645">Protease</keyword>
<evidence type="ECO:0000256" key="3">
    <source>
        <dbReference type="ARBA" id="ARBA00022801"/>
    </source>
</evidence>
<evidence type="ECO:0000313" key="6">
    <source>
        <dbReference type="EMBL" id="SHF06814.1"/>
    </source>
</evidence>
<feature type="domain" description="Peptidase S49" evidence="5">
    <location>
        <begin position="110"/>
        <end position="260"/>
    </location>
</feature>
<dbReference type="CDD" id="cd07023">
    <property type="entry name" value="S49_Sppa_N_C"/>
    <property type="match status" value="1"/>
</dbReference>
<evidence type="ECO:0000256" key="2">
    <source>
        <dbReference type="ARBA" id="ARBA00022670"/>
    </source>
</evidence>
<dbReference type="InterPro" id="IPR047272">
    <property type="entry name" value="S49_SppA_C"/>
</dbReference>
<name>A0A1M4YLZ1_9FIRM</name>
<organism evidence="6 7">
    <name type="scientific">Desulfofundulus australicus DSM 11792</name>
    <dbReference type="NCBI Taxonomy" id="1121425"/>
    <lineage>
        <taxon>Bacteria</taxon>
        <taxon>Bacillati</taxon>
        <taxon>Bacillota</taxon>
        <taxon>Clostridia</taxon>
        <taxon>Eubacteriales</taxon>
        <taxon>Peptococcaceae</taxon>
        <taxon>Desulfofundulus</taxon>
    </lineage>
</organism>
<keyword evidence="4" id="KW-0720">Serine protease</keyword>
<evidence type="ECO:0000259" key="5">
    <source>
        <dbReference type="Pfam" id="PF01343"/>
    </source>
</evidence>
<evidence type="ECO:0000313" key="7">
    <source>
        <dbReference type="Proteomes" id="UP000184196"/>
    </source>
</evidence>
<dbReference type="GO" id="GO:0006508">
    <property type="term" value="P:proteolysis"/>
    <property type="evidence" value="ECO:0007669"/>
    <property type="project" value="UniProtKB-KW"/>
</dbReference>
<dbReference type="NCBIfam" id="TIGR00706">
    <property type="entry name" value="SppA_dom"/>
    <property type="match status" value="1"/>
</dbReference>
<keyword evidence="7" id="KW-1185">Reference proteome</keyword>
<evidence type="ECO:0000256" key="4">
    <source>
        <dbReference type="ARBA" id="ARBA00022825"/>
    </source>
</evidence>